<dbReference type="EMBL" id="PGFD01000002">
    <property type="protein sequence ID" value="PJJ64591.1"/>
    <property type="molecule type" value="Genomic_DNA"/>
</dbReference>
<protein>
    <submittedName>
        <fullName evidence="2">KAP-like P-loop domain-containing protein</fullName>
    </submittedName>
</protein>
<proteinExistence type="predicted"/>
<gene>
    <name evidence="2" type="ORF">CLV73_2955</name>
</gene>
<accession>A0A2M9C2C8</accession>
<dbReference type="AlphaFoldDB" id="A0A2M9C2C8"/>
<dbReference type="InterPro" id="IPR011646">
    <property type="entry name" value="KAP_P-loop"/>
</dbReference>
<evidence type="ECO:0000259" key="1">
    <source>
        <dbReference type="Pfam" id="PF07693"/>
    </source>
</evidence>
<organism evidence="2 3">
    <name type="scientific">Chryseobacterium geocarposphaerae</name>
    <dbReference type="NCBI Taxonomy" id="1416776"/>
    <lineage>
        <taxon>Bacteria</taxon>
        <taxon>Pseudomonadati</taxon>
        <taxon>Bacteroidota</taxon>
        <taxon>Flavobacteriia</taxon>
        <taxon>Flavobacteriales</taxon>
        <taxon>Weeksellaceae</taxon>
        <taxon>Chryseobacterium group</taxon>
        <taxon>Chryseobacterium</taxon>
    </lineage>
</organism>
<feature type="domain" description="KAP NTPase" evidence="1">
    <location>
        <begin position="1"/>
        <end position="114"/>
    </location>
</feature>
<name>A0A2M9C2C8_9FLAO</name>
<reference evidence="2 3" key="1">
    <citation type="submission" date="2017-11" db="EMBL/GenBank/DDBJ databases">
        <title>Genomic Encyclopedia of Archaeal and Bacterial Type Strains, Phase II (KMG-II): From Individual Species to Whole Genera.</title>
        <authorList>
            <person name="Goeker M."/>
        </authorList>
    </citation>
    <scope>NUCLEOTIDE SEQUENCE [LARGE SCALE GENOMIC DNA]</scope>
    <source>
        <strain evidence="2 3">DSM 27617</strain>
    </source>
</reference>
<dbReference type="Proteomes" id="UP000228740">
    <property type="component" value="Unassembled WGS sequence"/>
</dbReference>
<evidence type="ECO:0000313" key="3">
    <source>
        <dbReference type="Proteomes" id="UP000228740"/>
    </source>
</evidence>
<sequence length="552" mass="66543">MKLIRNTASFKTFNYVVGYEKNYLIEALKTNQIPNPEKYCDKIFINEFYLLPILTNEIEEYLKENLKRILKNDVSNFDGTFERYSMFSRWGGGNIFKSIHNLRDAKRFLNEIFISVRNVKDEVDLGDFIIIKLLKFCYNDVYFLIYSNRNKFIANDDNLGYRHNGGVRRISLKKDDKNCSYDFSESILKKYLEEKKLYDDIQLENLRVLFQVLFLERSKEPLAFGFNHNFYKYFNDEIDDSEIPVKEYQKVLNSNWNTIIESIKKWQVQGKLFGLSAHLYHTYIRDFDTKDKFENYLRLLFYLGALEEKERNLNFHLDFDYVDRCISNYESRISKKFYGGNVQEYRVFLLSLFYYAKFPYIFETRICKYLYKGVYDSEDDALTKQDIKDFVVYEFRNFIEVMEYDNNNFFDLFNRSTLLENYQQEIGSNVWYERELILPEIKELSKLVITRFPDQFLTDILDDGGRKKYSKDNQKQIIGINSFVLKIFPSYDDFIEFIRTEVNDQSSVFKNEFLEFADKLPTKDDFISYDFTYLPIKNKLIEIWTKRSEIYP</sequence>
<evidence type="ECO:0000313" key="2">
    <source>
        <dbReference type="EMBL" id="PJJ64591.1"/>
    </source>
</evidence>
<dbReference type="Pfam" id="PF07693">
    <property type="entry name" value="KAP_NTPase"/>
    <property type="match status" value="1"/>
</dbReference>
<keyword evidence="3" id="KW-1185">Reference proteome</keyword>
<comment type="caution">
    <text evidence="2">The sequence shown here is derived from an EMBL/GenBank/DDBJ whole genome shotgun (WGS) entry which is preliminary data.</text>
</comment>